<dbReference type="EMBL" id="BAABJM010000001">
    <property type="protein sequence ID" value="GAA5046028.1"/>
    <property type="molecule type" value="Genomic_DNA"/>
</dbReference>
<accession>A0ABP9JXY9</accession>
<comment type="caution">
    <text evidence="1">The sequence shown here is derived from an EMBL/GenBank/DDBJ whole genome shotgun (WGS) entry which is preliminary data.</text>
</comment>
<sequence length="101" mass="11209">MEPAHQTRTHSSMPHPTQWPYMLWFGTECTWTTGASAQGAAKQAGAASVTILCVARWLRWDWDDHKRLIDALEGGFDALRCPVHGRPCESAAEFVLPDSQG</sequence>
<name>A0ABP9JXY9_9NOCA</name>
<gene>
    <name evidence="1" type="ORF">GCM10023318_11010</name>
</gene>
<evidence type="ECO:0000313" key="2">
    <source>
        <dbReference type="Proteomes" id="UP001500603"/>
    </source>
</evidence>
<keyword evidence="2" id="KW-1185">Reference proteome</keyword>
<reference evidence="2" key="1">
    <citation type="journal article" date="2019" name="Int. J. Syst. Evol. Microbiol.">
        <title>The Global Catalogue of Microorganisms (GCM) 10K type strain sequencing project: providing services to taxonomists for standard genome sequencing and annotation.</title>
        <authorList>
            <consortium name="The Broad Institute Genomics Platform"/>
            <consortium name="The Broad Institute Genome Sequencing Center for Infectious Disease"/>
            <person name="Wu L."/>
            <person name="Ma J."/>
        </authorList>
    </citation>
    <scope>NUCLEOTIDE SEQUENCE [LARGE SCALE GENOMIC DNA]</scope>
    <source>
        <strain evidence="2">JCM 18298</strain>
    </source>
</reference>
<organism evidence="1 2">
    <name type="scientific">Nocardia callitridis</name>
    <dbReference type="NCBI Taxonomy" id="648753"/>
    <lineage>
        <taxon>Bacteria</taxon>
        <taxon>Bacillati</taxon>
        <taxon>Actinomycetota</taxon>
        <taxon>Actinomycetes</taxon>
        <taxon>Mycobacteriales</taxon>
        <taxon>Nocardiaceae</taxon>
        <taxon>Nocardia</taxon>
    </lineage>
</organism>
<protein>
    <submittedName>
        <fullName evidence="1">Uncharacterized protein</fullName>
    </submittedName>
</protein>
<dbReference type="Proteomes" id="UP001500603">
    <property type="component" value="Unassembled WGS sequence"/>
</dbReference>
<evidence type="ECO:0000313" key="1">
    <source>
        <dbReference type="EMBL" id="GAA5046028.1"/>
    </source>
</evidence>
<proteinExistence type="predicted"/>